<sequence length="179" mass="19680">MKTESEASRVTLARVDKADLPEFKKELRDSFSVAVIEAFGAVGDGTIPSDDDVDSSFAAPGSAVYHILSDGKKVGGAVVSIDEATQHNALDLFFISAASHGHGIGTKAWAAIEAMYPDTKVWETHTPYFEKRNIHFYVNKCGFKIVDFYHEHHPLPDKPPHDALPGGGEFFRFEKVMRG</sequence>
<keyword evidence="2" id="KW-0808">Transferase</keyword>
<evidence type="ECO:0000313" key="3">
    <source>
        <dbReference type="Proteomes" id="UP000263993"/>
    </source>
</evidence>
<proteinExistence type="predicted"/>
<dbReference type="PROSITE" id="PS51186">
    <property type="entry name" value="GNAT"/>
    <property type="match status" value="1"/>
</dbReference>
<accession>A0A371B2Y8</accession>
<reference evidence="3" key="1">
    <citation type="submission" date="2018-08" db="EMBL/GenBank/DDBJ databases">
        <authorList>
            <person name="Kim S.-J."/>
            <person name="Jung G.-Y."/>
        </authorList>
    </citation>
    <scope>NUCLEOTIDE SEQUENCE [LARGE SCALE GENOMIC DNA]</scope>
    <source>
        <strain evidence="3">GY_H</strain>
    </source>
</reference>
<dbReference type="Gene3D" id="3.40.630.30">
    <property type="match status" value="1"/>
</dbReference>
<dbReference type="Proteomes" id="UP000263993">
    <property type="component" value="Unassembled WGS sequence"/>
</dbReference>
<name>A0A371B2Y8_9BRAD</name>
<gene>
    <name evidence="2" type="ORF">DXH78_14815</name>
</gene>
<protein>
    <submittedName>
        <fullName evidence="2">GNAT family N-acetyltransferase</fullName>
    </submittedName>
</protein>
<dbReference type="Pfam" id="PF00583">
    <property type="entry name" value="Acetyltransf_1"/>
    <property type="match status" value="1"/>
</dbReference>
<evidence type="ECO:0000259" key="1">
    <source>
        <dbReference type="PROSITE" id="PS51186"/>
    </source>
</evidence>
<dbReference type="InterPro" id="IPR000182">
    <property type="entry name" value="GNAT_dom"/>
</dbReference>
<dbReference type="RefSeq" id="WP_115518008.1">
    <property type="nucleotide sequence ID" value="NZ_QRGO01000002.1"/>
</dbReference>
<keyword evidence="3" id="KW-1185">Reference proteome</keyword>
<dbReference type="CDD" id="cd04301">
    <property type="entry name" value="NAT_SF"/>
    <property type="match status" value="1"/>
</dbReference>
<dbReference type="GO" id="GO:0016747">
    <property type="term" value="F:acyltransferase activity, transferring groups other than amino-acyl groups"/>
    <property type="evidence" value="ECO:0007669"/>
    <property type="project" value="InterPro"/>
</dbReference>
<organism evidence="2 3">
    <name type="scientific">Undibacter mobilis</name>
    <dbReference type="NCBI Taxonomy" id="2292256"/>
    <lineage>
        <taxon>Bacteria</taxon>
        <taxon>Pseudomonadati</taxon>
        <taxon>Pseudomonadota</taxon>
        <taxon>Alphaproteobacteria</taxon>
        <taxon>Hyphomicrobiales</taxon>
        <taxon>Nitrobacteraceae</taxon>
        <taxon>Undibacter</taxon>
    </lineage>
</organism>
<dbReference type="EMBL" id="QRGO01000002">
    <property type="protein sequence ID" value="RDV01884.1"/>
    <property type="molecule type" value="Genomic_DNA"/>
</dbReference>
<dbReference type="OrthoDB" id="9786032at2"/>
<dbReference type="AlphaFoldDB" id="A0A371B2Y8"/>
<dbReference type="SUPFAM" id="SSF55729">
    <property type="entry name" value="Acyl-CoA N-acyltransferases (Nat)"/>
    <property type="match status" value="1"/>
</dbReference>
<feature type="domain" description="N-acetyltransferase" evidence="1">
    <location>
        <begin position="10"/>
        <end position="162"/>
    </location>
</feature>
<comment type="caution">
    <text evidence="2">The sequence shown here is derived from an EMBL/GenBank/DDBJ whole genome shotgun (WGS) entry which is preliminary data.</text>
</comment>
<dbReference type="InterPro" id="IPR016181">
    <property type="entry name" value="Acyl_CoA_acyltransferase"/>
</dbReference>
<evidence type="ECO:0000313" key="2">
    <source>
        <dbReference type="EMBL" id="RDV01884.1"/>
    </source>
</evidence>